<dbReference type="Gene3D" id="2.50.20.10">
    <property type="entry name" value="Lipoprotein localisation LolA/LolB/LppX"/>
    <property type="match status" value="1"/>
</dbReference>
<dbReference type="PANTHER" id="PTHR35869:SF1">
    <property type="entry name" value="OUTER-MEMBRANE LIPOPROTEIN CARRIER PROTEIN"/>
    <property type="match status" value="1"/>
</dbReference>
<reference evidence="3 4" key="1">
    <citation type="submission" date="2019-04" db="EMBL/GenBank/DDBJ databases">
        <title>Sphingobacterium olei sp. nov., isolated from oil-contaminated soil.</title>
        <authorList>
            <person name="Liu B."/>
        </authorList>
    </citation>
    <scope>NUCLEOTIDE SEQUENCE [LARGE SCALE GENOMIC DNA]</scope>
    <source>
        <strain evidence="3 4">Y3L14</strain>
    </source>
</reference>
<dbReference type="InterPro" id="IPR029046">
    <property type="entry name" value="LolA/LolB/LppX"/>
</dbReference>
<protein>
    <submittedName>
        <fullName evidence="3">Outer membrane lipoprotein carrier protein LolA</fullName>
    </submittedName>
</protein>
<evidence type="ECO:0000256" key="1">
    <source>
        <dbReference type="ARBA" id="ARBA00022729"/>
    </source>
</evidence>
<sequence length="209" mass="23834">MNIKIFVFTFFCCWMSIGFAQEQKMSASDIANFRSVMRKSVQLKTLTAEFTQYKKVSYVKKELISSGTFYVKNPDRLAWVYRNPISSAMIFKGKKIVIKEKGSKKTMDMSRSKQFEKISQAIQSNMNGGAPLGTEFSPSYFQTSKQYILKLDPVAKDVKKAMKQLILCFDKSSYQVSEVTLLDNSKGFTRFVFSNHNVNGAISDSVFEL</sequence>
<gene>
    <name evidence="3" type="ORF">FAZ19_03140</name>
</gene>
<dbReference type="EMBL" id="SUKA01000001">
    <property type="protein sequence ID" value="TJY68266.1"/>
    <property type="molecule type" value="Genomic_DNA"/>
</dbReference>
<dbReference type="RefSeq" id="WP_136819136.1">
    <property type="nucleotide sequence ID" value="NZ_BMJX01000001.1"/>
</dbReference>
<dbReference type="Proteomes" id="UP000309872">
    <property type="component" value="Unassembled WGS sequence"/>
</dbReference>
<dbReference type="AlphaFoldDB" id="A0A4U0H914"/>
<keyword evidence="1 2" id="KW-0732">Signal</keyword>
<dbReference type="InterPro" id="IPR004564">
    <property type="entry name" value="OM_lipoprot_carrier_LolA-like"/>
</dbReference>
<evidence type="ECO:0000313" key="4">
    <source>
        <dbReference type="Proteomes" id="UP000309872"/>
    </source>
</evidence>
<name>A0A4U0H914_9SPHI</name>
<organism evidence="3 4">
    <name type="scientific">Sphingobacterium alkalisoli</name>
    <dbReference type="NCBI Taxonomy" id="1874115"/>
    <lineage>
        <taxon>Bacteria</taxon>
        <taxon>Pseudomonadati</taxon>
        <taxon>Bacteroidota</taxon>
        <taxon>Sphingobacteriia</taxon>
        <taxon>Sphingobacteriales</taxon>
        <taxon>Sphingobacteriaceae</taxon>
        <taxon>Sphingobacterium</taxon>
    </lineage>
</organism>
<feature type="chain" id="PRO_5020319936" evidence="2">
    <location>
        <begin position="21"/>
        <end position="209"/>
    </location>
</feature>
<accession>A0A4U0H914</accession>
<dbReference type="SUPFAM" id="SSF89392">
    <property type="entry name" value="Prokaryotic lipoproteins and lipoprotein localization factors"/>
    <property type="match status" value="1"/>
</dbReference>
<dbReference type="PANTHER" id="PTHR35869">
    <property type="entry name" value="OUTER-MEMBRANE LIPOPROTEIN CARRIER PROTEIN"/>
    <property type="match status" value="1"/>
</dbReference>
<dbReference type="CDD" id="cd16325">
    <property type="entry name" value="LolA"/>
    <property type="match status" value="1"/>
</dbReference>
<feature type="signal peptide" evidence="2">
    <location>
        <begin position="1"/>
        <end position="20"/>
    </location>
</feature>
<keyword evidence="3" id="KW-0449">Lipoprotein</keyword>
<evidence type="ECO:0000256" key="2">
    <source>
        <dbReference type="SAM" id="SignalP"/>
    </source>
</evidence>
<keyword evidence="4" id="KW-1185">Reference proteome</keyword>
<proteinExistence type="predicted"/>
<comment type="caution">
    <text evidence="3">The sequence shown here is derived from an EMBL/GenBank/DDBJ whole genome shotgun (WGS) entry which is preliminary data.</text>
</comment>
<evidence type="ECO:0000313" key="3">
    <source>
        <dbReference type="EMBL" id="TJY68266.1"/>
    </source>
</evidence>
<dbReference type="Pfam" id="PF03548">
    <property type="entry name" value="LolA"/>
    <property type="match status" value="1"/>
</dbReference>
<dbReference type="OrthoDB" id="1027451at2"/>